<keyword evidence="1" id="KW-1133">Transmembrane helix</keyword>
<comment type="caution">
    <text evidence="3">The sequence shown here is derived from an EMBL/GenBank/DDBJ whole genome shotgun (WGS) entry which is preliminary data.</text>
</comment>
<organism evidence="3 4">
    <name type="scientific">Phenylobacterium deserti</name>
    <dbReference type="NCBI Taxonomy" id="1914756"/>
    <lineage>
        <taxon>Bacteria</taxon>
        <taxon>Pseudomonadati</taxon>
        <taxon>Pseudomonadota</taxon>
        <taxon>Alphaproteobacteria</taxon>
        <taxon>Caulobacterales</taxon>
        <taxon>Caulobacteraceae</taxon>
        <taxon>Phenylobacterium</taxon>
    </lineage>
</organism>
<evidence type="ECO:0000313" key="3">
    <source>
        <dbReference type="EMBL" id="RAK57788.1"/>
    </source>
</evidence>
<dbReference type="InterPro" id="IPR012495">
    <property type="entry name" value="TadE-like_dom"/>
</dbReference>
<dbReference type="AlphaFoldDB" id="A0A328AY85"/>
<gene>
    <name evidence="3" type="ORF">DJ018_07670</name>
</gene>
<dbReference type="OrthoDB" id="7189296at2"/>
<evidence type="ECO:0000259" key="2">
    <source>
        <dbReference type="Pfam" id="PF07811"/>
    </source>
</evidence>
<proteinExistence type="predicted"/>
<protein>
    <recommendedName>
        <fullName evidence="2">TadE-like domain-containing protein</fullName>
    </recommendedName>
</protein>
<dbReference type="Pfam" id="PF07811">
    <property type="entry name" value="TadE"/>
    <property type="match status" value="1"/>
</dbReference>
<sequence>MLNRFRRDEGGAAAVEFALFAPVLVLLYFGTVELSLALLADRHSAHAAAVIADLTTQPASLSENEITDILGVAAPIMRPFPTSGMTTRISMLQGDSNNVARVVWSRSQTMTPLAVNNAPAAVKIGVLKKDERAVLSEVNYSYTSPIGHIVSQPMTFRNHHISWPRRRDVTIR</sequence>
<keyword evidence="1" id="KW-0812">Transmembrane</keyword>
<name>A0A328AY85_9CAUL</name>
<feature type="domain" description="TadE-like" evidence="2">
    <location>
        <begin position="11"/>
        <end position="50"/>
    </location>
</feature>
<evidence type="ECO:0000313" key="4">
    <source>
        <dbReference type="Proteomes" id="UP000249725"/>
    </source>
</evidence>
<dbReference type="EMBL" id="QFYR01000001">
    <property type="protein sequence ID" value="RAK57788.1"/>
    <property type="molecule type" value="Genomic_DNA"/>
</dbReference>
<dbReference type="RefSeq" id="WP_111514239.1">
    <property type="nucleotide sequence ID" value="NZ_QFYR01000001.1"/>
</dbReference>
<keyword evidence="4" id="KW-1185">Reference proteome</keyword>
<reference evidence="4" key="1">
    <citation type="submission" date="2018-05" db="EMBL/GenBank/DDBJ databases">
        <authorList>
            <person name="Li X."/>
        </authorList>
    </citation>
    <scope>NUCLEOTIDE SEQUENCE [LARGE SCALE GENOMIC DNA]</scope>
    <source>
        <strain evidence="4">YIM 73061</strain>
    </source>
</reference>
<feature type="transmembrane region" description="Helical" evidence="1">
    <location>
        <begin position="12"/>
        <end position="30"/>
    </location>
</feature>
<dbReference type="Proteomes" id="UP000249725">
    <property type="component" value="Unassembled WGS sequence"/>
</dbReference>
<evidence type="ECO:0000256" key="1">
    <source>
        <dbReference type="SAM" id="Phobius"/>
    </source>
</evidence>
<keyword evidence="1" id="KW-0472">Membrane</keyword>
<accession>A0A328AY85</accession>